<accession>A0A2J6PEU7</accession>
<evidence type="ECO:0000313" key="3">
    <source>
        <dbReference type="Proteomes" id="UP000235672"/>
    </source>
</evidence>
<proteinExistence type="predicted"/>
<keyword evidence="3" id="KW-1185">Reference proteome</keyword>
<keyword evidence="1" id="KW-0732">Signal</keyword>
<organism evidence="2 3">
    <name type="scientific">Hyaloscypha hepaticicola</name>
    <dbReference type="NCBI Taxonomy" id="2082293"/>
    <lineage>
        <taxon>Eukaryota</taxon>
        <taxon>Fungi</taxon>
        <taxon>Dikarya</taxon>
        <taxon>Ascomycota</taxon>
        <taxon>Pezizomycotina</taxon>
        <taxon>Leotiomycetes</taxon>
        <taxon>Helotiales</taxon>
        <taxon>Hyaloscyphaceae</taxon>
        <taxon>Hyaloscypha</taxon>
    </lineage>
</organism>
<feature type="chain" id="PRO_5014364975" description="Secreted protein" evidence="1">
    <location>
        <begin position="29"/>
        <end position="154"/>
    </location>
</feature>
<feature type="signal peptide" evidence="1">
    <location>
        <begin position="1"/>
        <end position="28"/>
    </location>
</feature>
<dbReference type="EMBL" id="KZ613548">
    <property type="protein sequence ID" value="PMD12509.1"/>
    <property type="molecule type" value="Genomic_DNA"/>
</dbReference>
<reference evidence="2 3" key="1">
    <citation type="submission" date="2016-05" db="EMBL/GenBank/DDBJ databases">
        <title>A degradative enzymes factory behind the ericoid mycorrhizal symbiosis.</title>
        <authorList>
            <consortium name="DOE Joint Genome Institute"/>
            <person name="Martino E."/>
            <person name="Morin E."/>
            <person name="Grelet G."/>
            <person name="Kuo A."/>
            <person name="Kohler A."/>
            <person name="Daghino S."/>
            <person name="Barry K."/>
            <person name="Choi C."/>
            <person name="Cichocki N."/>
            <person name="Clum A."/>
            <person name="Copeland A."/>
            <person name="Hainaut M."/>
            <person name="Haridas S."/>
            <person name="Labutti K."/>
            <person name="Lindquist E."/>
            <person name="Lipzen A."/>
            <person name="Khouja H.-R."/>
            <person name="Murat C."/>
            <person name="Ohm R."/>
            <person name="Olson A."/>
            <person name="Spatafora J."/>
            <person name="Veneault-Fourrey C."/>
            <person name="Henrissat B."/>
            <person name="Grigoriev I."/>
            <person name="Martin F."/>
            <person name="Perotto S."/>
        </authorList>
    </citation>
    <scope>NUCLEOTIDE SEQUENCE [LARGE SCALE GENOMIC DNA]</scope>
    <source>
        <strain evidence="2 3">UAMH 7357</strain>
    </source>
</reference>
<evidence type="ECO:0008006" key="4">
    <source>
        <dbReference type="Google" id="ProtNLM"/>
    </source>
</evidence>
<dbReference type="AlphaFoldDB" id="A0A2J6PEU7"/>
<sequence length="154" mass="16932">MTERAHALLRCCSIFLALTWTWLRSSLCSTVVSLSVIDVRMGTLCLPPFAAQSHEAWIIGRIVLFWACFSGDRISRCFGGKLFLARVALLNFMEGKKDSSQSIPAMEARAPAGLLDDSQCEAADLEAGKATPQVQLRGTRQARELQVDQTKDAL</sequence>
<evidence type="ECO:0000313" key="2">
    <source>
        <dbReference type="EMBL" id="PMD12509.1"/>
    </source>
</evidence>
<name>A0A2J6PEU7_9HELO</name>
<protein>
    <recommendedName>
        <fullName evidence="4">Secreted protein</fullName>
    </recommendedName>
</protein>
<dbReference type="Proteomes" id="UP000235672">
    <property type="component" value="Unassembled WGS sequence"/>
</dbReference>
<evidence type="ECO:0000256" key="1">
    <source>
        <dbReference type="SAM" id="SignalP"/>
    </source>
</evidence>
<gene>
    <name evidence="2" type="ORF">NA56DRAFT_713030</name>
</gene>